<keyword evidence="11" id="KW-1185">Reference proteome</keyword>
<dbReference type="InterPro" id="IPR037579">
    <property type="entry name" value="FIB_ANG-like"/>
</dbReference>
<feature type="region of interest" description="Disordered" evidence="8">
    <location>
        <begin position="424"/>
        <end position="444"/>
    </location>
</feature>
<dbReference type="InterPro" id="IPR020837">
    <property type="entry name" value="Fibrinogen_CS"/>
</dbReference>
<dbReference type="InterPro" id="IPR012290">
    <property type="entry name" value="Fibrinogen_a/b/g_coil_dom"/>
</dbReference>
<feature type="region of interest" description="Disordered" evidence="8">
    <location>
        <begin position="380"/>
        <end position="412"/>
    </location>
</feature>
<feature type="compositionally biased region" description="Low complexity" evidence="8">
    <location>
        <begin position="384"/>
        <end position="411"/>
    </location>
</feature>
<feature type="compositionally biased region" description="Basic and acidic residues" evidence="8">
    <location>
        <begin position="424"/>
        <end position="443"/>
    </location>
</feature>
<dbReference type="NCBIfam" id="NF040941">
    <property type="entry name" value="GGGWT_bact"/>
    <property type="match status" value="1"/>
</dbReference>
<accession>A0ABM1JVQ9</accession>
<keyword evidence="6" id="KW-1015">Disulfide bond</keyword>
<dbReference type="SUPFAM" id="SSF58010">
    <property type="entry name" value="Fibrinogen coiled-coil and central regions"/>
    <property type="match status" value="1"/>
</dbReference>
<dbReference type="GeneID" id="107109439"/>
<dbReference type="Pfam" id="PF08702">
    <property type="entry name" value="Fib_alpha"/>
    <property type="match status" value="1"/>
</dbReference>
<evidence type="ECO:0000256" key="3">
    <source>
        <dbReference type="ARBA" id="ARBA00022696"/>
    </source>
</evidence>
<dbReference type="Gene3D" id="3.90.215.10">
    <property type="entry name" value="Gamma Fibrinogen, chain A, domain 1"/>
    <property type="match status" value="1"/>
</dbReference>
<dbReference type="Gene3D" id="4.10.530.10">
    <property type="entry name" value="Gamma-fibrinogen Carboxyl Terminal Fragment, domain 2"/>
    <property type="match status" value="1"/>
</dbReference>
<organism evidence="11 12">
    <name type="scientific">Gekko japonicus</name>
    <name type="common">Schlegel's Japanese gecko</name>
    <dbReference type="NCBI Taxonomy" id="146911"/>
    <lineage>
        <taxon>Eukaryota</taxon>
        <taxon>Metazoa</taxon>
        <taxon>Chordata</taxon>
        <taxon>Craniata</taxon>
        <taxon>Vertebrata</taxon>
        <taxon>Euteleostomi</taxon>
        <taxon>Lepidosauria</taxon>
        <taxon>Squamata</taxon>
        <taxon>Bifurcata</taxon>
        <taxon>Gekkota</taxon>
        <taxon>Gekkonidae</taxon>
        <taxon>Gekkoninae</taxon>
        <taxon>Gekko</taxon>
    </lineage>
</organism>
<dbReference type="InterPro" id="IPR036056">
    <property type="entry name" value="Fibrinogen-like_C"/>
</dbReference>
<dbReference type="SUPFAM" id="SSF56496">
    <property type="entry name" value="Fibrinogen C-terminal domain-like"/>
    <property type="match status" value="1"/>
</dbReference>
<dbReference type="SMART" id="SM00186">
    <property type="entry name" value="FBG"/>
    <property type="match status" value="1"/>
</dbReference>
<keyword evidence="9" id="KW-0732">Signal</keyword>
<proteinExistence type="predicted"/>
<evidence type="ECO:0000313" key="11">
    <source>
        <dbReference type="Proteomes" id="UP000694871"/>
    </source>
</evidence>
<evidence type="ECO:0000256" key="8">
    <source>
        <dbReference type="SAM" id="MobiDB-lite"/>
    </source>
</evidence>
<dbReference type="RefSeq" id="XP_015265546.1">
    <property type="nucleotide sequence ID" value="XM_015410060.1"/>
</dbReference>
<comment type="subunit">
    <text evidence="7">Heterohexamer; disulfide linked. Contains 2 sets of 3 non-identical chains (alpha, beta and gamma). The 2 heterotrimers are in head to head conformation with the N-termini in a small central domain.</text>
</comment>
<name>A0ABM1JVQ9_GEKJA</name>
<keyword evidence="3" id="KW-0356">Hemostasis</keyword>
<evidence type="ECO:0000256" key="5">
    <source>
        <dbReference type="ARBA" id="ARBA00023084"/>
    </source>
</evidence>
<evidence type="ECO:0000256" key="7">
    <source>
        <dbReference type="ARBA" id="ARBA00025974"/>
    </source>
</evidence>
<evidence type="ECO:0000256" key="6">
    <source>
        <dbReference type="ARBA" id="ARBA00023157"/>
    </source>
</evidence>
<dbReference type="SMART" id="SM01212">
    <property type="entry name" value="Fib_alpha"/>
    <property type="match status" value="1"/>
</dbReference>
<dbReference type="InterPro" id="IPR014716">
    <property type="entry name" value="Fibrinogen_a/b/g_C_1"/>
</dbReference>
<gene>
    <name evidence="12" type="primary">FGA</name>
</gene>
<comment type="subcellular location">
    <subcellularLocation>
        <location evidence="1">Secreted</location>
    </subcellularLocation>
</comment>
<sequence length="696" mass="77657">MFQMRFFYALLCFSITWAAEGESTFEEHGGGVRGPRIVEHKAQSDCKQDKNWPLCADDDWGSKCPSGCRMQGLIDETDHDFDSRIEKLRKMLLENQNSYKKAVIVKQDTIDVLSQNLVNEYDRDNSYGQLSDDLRRRLVTLKQRVVTQMTRIRALQNSIQNQVTEINRLEVDIDIKVRACHGSCARGVAFNVNPESYDTIRKQLVQVSGINLQPEFQSNPLRVLKIRPLKDSTVPEHYKSLLLSEEDTKTLNKLSLYEAVLEGPGSASGGSAVVTKHVVSEAGSDRQPHTTKVVTPGFLDGLPEETGGSINIKVTSTGGGSGFSDLRLSDVKEFFTPDATSKLHGTSTRTHVEHFEGPDIISDLQEGEDDDFRMIHLLPESHSKTSGTSSHSRTVITSSSRTSSVSKGGSTFETKSLKISSPFEETHSLQHDESGEDAPDFRARSLSTGGEKLGESYIGTDCEDIHQKHTSGAQSGIFRIKPAGSTKVISVYCDQETSLGGWLLIQQRFDGSLNFNRTWEDYKKGFGSVDGKGNGELWLGNENLHILTQKDTVLRVEVEDWEGNEAYAEYYMHIGSELEGYSLSVSDYEGTAGDALIIGSEEEGSEYTTHTNMKFSTFDRDSDQWEENCAEVYGGGWWYNNCQAANLNGIYYSGGQYDPRNNIPYEIENGVVWVPFRPSDYSLKVARMKIRPVETD</sequence>
<evidence type="ECO:0000256" key="1">
    <source>
        <dbReference type="ARBA" id="ARBA00004613"/>
    </source>
</evidence>
<evidence type="ECO:0000259" key="10">
    <source>
        <dbReference type="PROSITE" id="PS51406"/>
    </source>
</evidence>
<dbReference type="Pfam" id="PF00147">
    <property type="entry name" value="Fibrinogen_C"/>
    <property type="match status" value="1"/>
</dbReference>
<protein>
    <submittedName>
        <fullName evidence="12">Fibrinogen alpha chain</fullName>
    </submittedName>
</protein>
<dbReference type="InterPro" id="IPR002181">
    <property type="entry name" value="Fibrinogen_a/b/g_C_dom"/>
</dbReference>
<dbReference type="Proteomes" id="UP000694871">
    <property type="component" value="Unplaced"/>
</dbReference>
<feature type="signal peptide" evidence="9">
    <location>
        <begin position="1"/>
        <end position="18"/>
    </location>
</feature>
<dbReference type="CDD" id="cd00087">
    <property type="entry name" value="FReD"/>
    <property type="match status" value="1"/>
</dbReference>
<dbReference type="PROSITE" id="PS00514">
    <property type="entry name" value="FIBRINOGEN_C_1"/>
    <property type="match status" value="1"/>
</dbReference>
<dbReference type="Gene3D" id="1.20.5.50">
    <property type="match status" value="1"/>
</dbReference>
<evidence type="ECO:0000256" key="2">
    <source>
        <dbReference type="ARBA" id="ARBA00022525"/>
    </source>
</evidence>
<evidence type="ECO:0000256" key="9">
    <source>
        <dbReference type="SAM" id="SignalP"/>
    </source>
</evidence>
<feature type="chain" id="PRO_5046572491" evidence="9">
    <location>
        <begin position="19"/>
        <end position="696"/>
    </location>
</feature>
<evidence type="ECO:0000256" key="4">
    <source>
        <dbReference type="ARBA" id="ARBA00023054"/>
    </source>
</evidence>
<reference evidence="12" key="1">
    <citation type="submission" date="2025-08" db="UniProtKB">
        <authorList>
            <consortium name="RefSeq"/>
        </authorList>
    </citation>
    <scope>IDENTIFICATION</scope>
</reference>
<keyword evidence="4" id="KW-0175">Coiled coil</keyword>
<keyword evidence="5" id="KW-0094">Blood coagulation</keyword>
<feature type="domain" description="Fibrinogen C-terminal" evidence="10">
    <location>
        <begin position="453"/>
        <end position="694"/>
    </location>
</feature>
<dbReference type="PANTHER" id="PTHR47221:SF3">
    <property type="entry name" value="FIBRINOGEN ALPHA CHAIN"/>
    <property type="match status" value="1"/>
</dbReference>
<dbReference type="PANTHER" id="PTHR47221">
    <property type="entry name" value="FIBRINOGEN ALPHA CHAIN"/>
    <property type="match status" value="1"/>
</dbReference>
<keyword evidence="2" id="KW-0964">Secreted</keyword>
<dbReference type="PROSITE" id="PS51406">
    <property type="entry name" value="FIBRINOGEN_C_2"/>
    <property type="match status" value="1"/>
</dbReference>
<evidence type="ECO:0000313" key="12">
    <source>
        <dbReference type="RefSeq" id="XP_015265546.1"/>
    </source>
</evidence>